<keyword evidence="3" id="KW-1185">Reference proteome</keyword>
<organism evidence="2 3">
    <name type="scientific">Geoanaerobacter pelophilus</name>
    <dbReference type="NCBI Taxonomy" id="60036"/>
    <lineage>
        <taxon>Bacteria</taxon>
        <taxon>Pseudomonadati</taxon>
        <taxon>Thermodesulfobacteriota</taxon>
        <taxon>Desulfuromonadia</taxon>
        <taxon>Geobacterales</taxon>
        <taxon>Geobacteraceae</taxon>
        <taxon>Geoanaerobacter</taxon>
    </lineage>
</organism>
<evidence type="ECO:0000256" key="1">
    <source>
        <dbReference type="SAM" id="SignalP"/>
    </source>
</evidence>
<dbReference type="AlphaFoldDB" id="A0AAW4L712"/>
<dbReference type="RefSeq" id="WP_214172397.1">
    <property type="nucleotide sequence ID" value="NZ_JAHCVJ010000006.1"/>
</dbReference>
<dbReference type="Proteomes" id="UP000811899">
    <property type="component" value="Unassembled WGS sequence"/>
</dbReference>
<feature type="signal peptide" evidence="1">
    <location>
        <begin position="1"/>
        <end position="25"/>
    </location>
</feature>
<evidence type="ECO:0000313" key="2">
    <source>
        <dbReference type="EMBL" id="MBT0665625.1"/>
    </source>
</evidence>
<evidence type="ECO:0000313" key="3">
    <source>
        <dbReference type="Proteomes" id="UP000811899"/>
    </source>
</evidence>
<comment type="caution">
    <text evidence="2">The sequence shown here is derived from an EMBL/GenBank/DDBJ whole genome shotgun (WGS) entry which is preliminary data.</text>
</comment>
<sequence length="100" mass="10966">MKRYSVVILVVLFLSIPLFSAISSAADQSVFYGILVSFKGNTLTVMDQKGTTERFDVNKNTLVSSREGTARLEKLLPGTRLSVTAKGDRAVMITIKEVPK</sequence>
<proteinExistence type="predicted"/>
<keyword evidence="1" id="KW-0732">Signal</keyword>
<accession>A0AAW4L712</accession>
<protein>
    <recommendedName>
        <fullName evidence="4">DUF5666 domain-containing protein</fullName>
    </recommendedName>
</protein>
<gene>
    <name evidence="2" type="ORF">KI809_15050</name>
</gene>
<feature type="chain" id="PRO_5043744712" description="DUF5666 domain-containing protein" evidence="1">
    <location>
        <begin position="26"/>
        <end position="100"/>
    </location>
</feature>
<reference evidence="2 3" key="1">
    <citation type="submission" date="2021-05" db="EMBL/GenBank/DDBJ databases">
        <title>The draft genome of Geobacter pelophilus DSM 12255.</title>
        <authorList>
            <person name="Xu Z."/>
            <person name="Masuda Y."/>
            <person name="Itoh H."/>
            <person name="Senoo K."/>
        </authorList>
    </citation>
    <scope>NUCLEOTIDE SEQUENCE [LARGE SCALE GENOMIC DNA]</scope>
    <source>
        <strain evidence="2 3">DSM 12255</strain>
    </source>
</reference>
<name>A0AAW4L712_9BACT</name>
<dbReference type="EMBL" id="JAHCVJ010000006">
    <property type="protein sequence ID" value="MBT0665625.1"/>
    <property type="molecule type" value="Genomic_DNA"/>
</dbReference>
<evidence type="ECO:0008006" key="4">
    <source>
        <dbReference type="Google" id="ProtNLM"/>
    </source>
</evidence>